<keyword evidence="2" id="KW-1185">Reference proteome</keyword>
<name>A0A9P6VTU8_RHOMI</name>
<gene>
    <name evidence="1" type="ORF">C6P46_002329</name>
</gene>
<dbReference type="EMBL" id="PUHQ01000180">
    <property type="protein sequence ID" value="KAG0653705.1"/>
    <property type="molecule type" value="Genomic_DNA"/>
</dbReference>
<protein>
    <submittedName>
        <fullName evidence="1">Uncharacterized protein</fullName>
    </submittedName>
</protein>
<comment type="caution">
    <text evidence="1">The sequence shown here is derived from an EMBL/GenBank/DDBJ whole genome shotgun (WGS) entry which is preliminary data.</text>
</comment>
<sequence length="119" mass="12348">MTAPCNDAGMLTSASRGGLVRSSLWADAAPGAAASAGAANADDAPLSRPDPSVEQILAGTLLLPTVAVSIHAQNEGCGADVDESTRAKLSPSRLLPPRLAERRLFRMRAPELHTYLTTL</sequence>
<proteinExistence type="predicted"/>
<evidence type="ECO:0000313" key="1">
    <source>
        <dbReference type="EMBL" id="KAG0653705.1"/>
    </source>
</evidence>
<dbReference type="Proteomes" id="UP000777482">
    <property type="component" value="Unassembled WGS sequence"/>
</dbReference>
<accession>A0A9P6VTU8</accession>
<dbReference type="AlphaFoldDB" id="A0A9P6VTU8"/>
<reference evidence="1 2" key="1">
    <citation type="submission" date="2020-11" db="EMBL/GenBank/DDBJ databases">
        <title>Kefir isolates.</title>
        <authorList>
            <person name="Marcisauskas S."/>
            <person name="Kim Y."/>
            <person name="Blasche S."/>
        </authorList>
    </citation>
    <scope>NUCLEOTIDE SEQUENCE [LARGE SCALE GENOMIC DNA]</scope>
    <source>
        <strain evidence="1 2">KR</strain>
    </source>
</reference>
<evidence type="ECO:0000313" key="2">
    <source>
        <dbReference type="Proteomes" id="UP000777482"/>
    </source>
</evidence>
<organism evidence="1 2">
    <name type="scientific">Rhodotorula mucilaginosa</name>
    <name type="common">Yeast</name>
    <name type="synonym">Rhodotorula rubra</name>
    <dbReference type="NCBI Taxonomy" id="5537"/>
    <lineage>
        <taxon>Eukaryota</taxon>
        <taxon>Fungi</taxon>
        <taxon>Dikarya</taxon>
        <taxon>Basidiomycota</taxon>
        <taxon>Pucciniomycotina</taxon>
        <taxon>Microbotryomycetes</taxon>
        <taxon>Sporidiobolales</taxon>
        <taxon>Sporidiobolaceae</taxon>
        <taxon>Rhodotorula</taxon>
    </lineage>
</organism>